<protein>
    <submittedName>
        <fullName evidence="5">AraC family transcriptional regulator</fullName>
    </submittedName>
</protein>
<evidence type="ECO:0000256" key="3">
    <source>
        <dbReference type="ARBA" id="ARBA00023163"/>
    </source>
</evidence>
<dbReference type="Gene3D" id="2.60.120.10">
    <property type="entry name" value="Jelly Rolls"/>
    <property type="match status" value="1"/>
</dbReference>
<keyword evidence="3" id="KW-0804">Transcription</keyword>
<evidence type="ECO:0000313" key="6">
    <source>
        <dbReference type="Proteomes" id="UP000246077"/>
    </source>
</evidence>
<keyword evidence="1" id="KW-0805">Transcription regulation</keyword>
<evidence type="ECO:0000259" key="4">
    <source>
        <dbReference type="PROSITE" id="PS01124"/>
    </source>
</evidence>
<dbReference type="Pfam" id="PF02311">
    <property type="entry name" value="AraC_binding"/>
    <property type="match status" value="1"/>
</dbReference>
<dbReference type="SUPFAM" id="SSF46689">
    <property type="entry name" value="Homeodomain-like"/>
    <property type="match status" value="2"/>
</dbReference>
<dbReference type="Gene3D" id="1.10.10.60">
    <property type="entry name" value="Homeodomain-like"/>
    <property type="match status" value="1"/>
</dbReference>
<organism evidence="5 6">
    <name type="scientific">Zavarzinia compransoris</name>
    <dbReference type="NCBI Taxonomy" id="1264899"/>
    <lineage>
        <taxon>Bacteria</taxon>
        <taxon>Pseudomonadati</taxon>
        <taxon>Pseudomonadota</taxon>
        <taxon>Alphaproteobacteria</taxon>
        <taxon>Rhodospirillales</taxon>
        <taxon>Zavarziniaceae</taxon>
        <taxon>Zavarzinia</taxon>
    </lineage>
</organism>
<keyword evidence="2" id="KW-0238">DNA-binding</keyword>
<reference evidence="6" key="1">
    <citation type="submission" date="2018-05" db="EMBL/GenBank/DDBJ databases">
        <title>Zavarzinia sp. HR-AS.</title>
        <authorList>
            <person name="Lee Y."/>
            <person name="Jeon C.O."/>
        </authorList>
    </citation>
    <scope>NUCLEOTIDE SEQUENCE [LARGE SCALE GENOMIC DNA]</scope>
    <source>
        <strain evidence="6">DSM 1231</strain>
    </source>
</reference>
<dbReference type="InterPro" id="IPR050204">
    <property type="entry name" value="AraC_XylS_family_regulators"/>
</dbReference>
<comment type="caution">
    <text evidence="5">The sequence shown here is derived from an EMBL/GenBank/DDBJ whole genome shotgun (WGS) entry which is preliminary data.</text>
</comment>
<gene>
    <name evidence="5" type="ORF">DKG75_19270</name>
</gene>
<evidence type="ECO:0000256" key="2">
    <source>
        <dbReference type="ARBA" id="ARBA00023125"/>
    </source>
</evidence>
<dbReference type="InterPro" id="IPR037923">
    <property type="entry name" value="HTH-like"/>
</dbReference>
<sequence length="268" mass="27968">MPGAAATECLVARFHTHAYAPHAHDDYVIGVVTAGHELFSIGRERGAAGAGDIILIDPGVVHDGAPAPGGYVYRMTYPGPALLALIAGEVAERPLPAPHFPKALIRDPALAARLVALHSAAEAGADRLALDQAMIGTMAAVIARHGERAGPVAAGLRRDAGREAPAVARALDYLDSHYAGTVDLATLGAVAGLPRTRLIRALRRETGLTPHAWLTDRRVKAARRLLAAGRPPADVALACGFCDQSHLNRAFKSRVGVAPGAYQRAKLG</sequence>
<keyword evidence="6" id="KW-1185">Reference proteome</keyword>
<dbReference type="PROSITE" id="PS01124">
    <property type="entry name" value="HTH_ARAC_FAMILY_2"/>
    <property type="match status" value="1"/>
</dbReference>
<evidence type="ECO:0000313" key="5">
    <source>
        <dbReference type="EMBL" id="PWR19229.1"/>
    </source>
</evidence>
<dbReference type="EMBL" id="QGLF01000005">
    <property type="protein sequence ID" value="PWR19229.1"/>
    <property type="molecule type" value="Genomic_DNA"/>
</dbReference>
<name>A0A317DX18_9PROT</name>
<evidence type="ECO:0000256" key="1">
    <source>
        <dbReference type="ARBA" id="ARBA00023015"/>
    </source>
</evidence>
<proteinExistence type="predicted"/>
<dbReference type="GO" id="GO:0043565">
    <property type="term" value="F:sequence-specific DNA binding"/>
    <property type="evidence" value="ECO:0007669"/>
    <property type="project" value="InterPro"/>
</dbReference>
<dbReference type="InterPro" id="IPR003313">
    <property type="entry name" value="AraC-bd"/>
</dbReference>
<dbReference type="GO" id="GO:0003700">
    <property type="term" value="F:DNA-binding transcription factor activity"/>
    <property type="evidence" value="ECO:0007669"/>
    <property type="project" value="InterPro"/>
</dbReference>
<dbReference type="OrthoDB" id="110167at2"/>
<dbReference type="InterPro" id="IPR018060">
    <property type="entry name" value="HTH_AraC"/>
</dbReference>
<feature type="domain" description="HTH araC/xylS-type" evidence="4">
    <location>
        <begin position="168"/>
        <end position="265"/>
    </location>
</feature>
<dbReference type="Proteomes" id="UP000246077">
    <property type="component" value="Unassembled WGS sequence"/>
</dbReference>
<dbReference type="InterPro" id="IPR014710">
    <property type="entry name" value="RmlC-like_jellyroll"/>
</dbReference>
<dbReference type="Pfam" id="PF12833">
    <property type="entry name" value="HTH_18"/>
    <property type="match status" value="1"/>
</dbReference>
<dbReference type="InterPro" id="IPR009057">
    <property type="entry name" value="Homeodomain-like_sf"/>
</dbReference>
<dbReference type="PANTHER" id="PTHR46796:SF2">
    <property type="entry name" value="TRANSCRIPTIONAL REGULATORY PROTEIN"/>
    <property type="match status" value="1"/>
</dbReference>
<dbReference type="SMART" id="SM00342">
    <property type="entry name" value="HTH_ARAC"/>
    <property type="match status" value="1"/>
</dbReference>
<accession>A0A317DX18</accession>
<dbReference type="PANTHER" id="PTHR46796">
    <property type="entry name" value="HTH-TYPE TRANSCRIPTIONAL ACTIVATOR RHAS-RELATED"/>
    <property type="match status" value="1"/>
</dbReference>
<dbReference type="AlphaFoldDB" id="A0A317DX18"/>
<dbReference type="SUPFAM" id="SSF51215">
    <property type="entry name" value="Regulatory protein AraC"/>
    <property type="match status" value="1"/>
</dbReference>